<evidence type="ECO:0000256" key="2">
    <source>
        <dbReference type="SAM" id="SignalP"/>
    </source>
</evidence>
<evidence type="ECO:0000256" key="1">
    <source>
        <dbReference type="SAM" id="MobiDB-lite"/>
    </source>
</evidence>
<gene>
    <name evidence="4" type="ORF">GCM10023187_51220</name>
</gene>
<accession>A0ABP8KWI7</accession>
<dbReference type="EMBL" id="BAABHB010000016">
    <property type="protein sequence ID" value="GAA4418133.1"/>
    <property type="molecule type" value="Genomic_DNA"/>
</dbReference>
<keyword evidence="5" id="KW-1185">Reference proteome</keyword>
<dbReference type="RefSeq" id="WP_345270908.1">
    <property type="nucleotide sequence ID" value="NZ_BAABHB010000016.1"/>
</dbReference>
<protein>
    <recommendedName>
        <fullName evidence="3">Outer membrane protein beta-barrel domain-containing protein</fullName>
    </recommendedName>
</protein>
<reference evidence="5" key="1">
    <citation type="journal article" date="2019" name="Int. J. Syst. Evol. Microbiol.">
        <title>The Global Catalogue of Microorganisms (GCM) 10K type strain sequencing project: providing services to taxonomists for standard genome sequencing and annotation.</title>
        <authorList>
            <consortium name="The Broad Institute Genomics Platform"/>
            <consortium name="The Broad Institute Genome Sequencing Center for Infectious Disease"/>
            <person name="Wu L."/>
            <person name="Ma J."/>
        </authorList>
    </citation>
    <scope>NUCLEOTIDE SEQUENCE [LARGE SCALE GENOMIC DNA]</scope>
    <source>
        <strain evidence="5">JCM 17925</strain>
    </source>
</reference>
<sequence>MKAHLALLAACLLSTGLARGQTTPSIGNIQTFPTDTLKSSRTALAGDTLPGTGRTTETAPMVNHTNDAVRTATQAPIATMPAPRTDDSAPATSAQPASREQKTRDYKNVAYGIYAGLNTTRFQGENARGNQLTGRLGYQAGFLVRAGGRLYGQLGAEYFASSANYFRAGDGTSVSAIQDQINIHYVQVPVYIGYKLVQSLRGISAVRLQAGLEYANRISANSGSFNLNKSEIKSGTFNGLAQLGFDMGPVLLNLTYHHGFDNAVQAVNAIGFAGSQRRVLSASLGWTF</sequence>
<feature type="region of interest" description="Disordered" evidence="1">
    <location>
        <begin position="79"/>
        <end position="102"/>
    </location>
</feature>
<feature type="signal peptide" evidence="2">
    <location>
        <begin position="1"/>
        <end position="20"/>
    </location>
</feature>
<organism evidence="4 5">
    <name type="scientific">Nibrella viscosa</name>
    <dbReference type="NCBI Taxonomy" id="1084524"/>
    <lineage>
        <taxon>Bacteria</taxon>
        <taxon>Pseudomonadati</taxon>
        <taxon>Bacteroidota</taxon>
        <taxon>Cytophagia</taxon>
        <taxon>Cytophagales</taxon>
        <taxon>Spirosomataceae</taxon>
        <taxon>Nibrella</taxon>
    </lineage>
</organism>
<dbReference type="InterPro" id="IPR025665">
    <property type="entry name" value="Beta-barrel_OMP_2"/>
</dbReference>
<feature type="domain" description="Outer membrane protein beta-barrel" evidence="3">
    <location>
        <begin position="100"/>
        <end position="262"/>
    </location>
</feature>
<dbReference type="Proteomes" id="UP001500936">
    <property type="component" value="Unassembled WGS sequence"/>
</dbReference>
<evidence type="ECO:0000313" key="4">
    <source>
        <dbReference type="EMBL" id="GAA4418133.1"/>
    </source>
</evidence>
<evidence type="ECO:0000259" key="3">
    <source>
        <dbReference type="Pfam" id="PF13568"/>
    </source>
</evidence>
<dbReference type="Pfam" id="PF13568">
    <property type="entry name" value="OMP_b-brl_2"/>
    <property type="match status" value="1"/>
</dbReference>
<proteinExistence type="predicted"/>
<name>A0ABP8KWI7_9BACT</name>
<comment type="caution">
    <text evidence="4">The sequence shown here is derived from an EMBL/GenBank/DDBJ whole genome shotgun (WGS) entry which is preliminary data.</text>
</comment>
<evidence type="ECO:0000313" key="5">
    <source>
        <dbReference type="Proteomes" id="UP001500936"/>
    </source>
</evidence>
<keyword evidence="2" id="KW-0732">Signal</keyword>
<feature type="chain" id="PRO_5047162239" description="Outer membrane protein beta-barrel domain-containing protein" evidence="2">
    <location>
        <begin position="21"/>
        <end position="288"/>
    </location>
</feature>